<dbReference type="EMBL" id="BMZR01000004">
    <property type="protein sequence ID" value="GHD35321.1"/>
    <property type="molecule type" value="Genomic_DNA"/>
</dbReference>
<name>A0ABQ3GU54_9GAMM</name>
<sequence length="582" mass="68780">MKCKLPSGCKNDIFRELDYCVLHCSDEGVEKKDIDNYLEEFANVFMEYLYENILKNTFYKVNKDGVAIRNYSIHEFKHKNIILNNELKERMGEVSIIVKNIVFPRNSGLEDLMLNIKTIIRYLGSVNFEECQFGYLSFNGFYNCYHKNCNFNDDLLIYPFSQVVDKNNENIIKYRYVGCKFKENVRLTPSIFSNDIYCNMFANCNFKKDVFIINLTIHKNLFLFPDPLKDSDIKSVNIYFEEFKNSYDINSIHIENCIFKSDFKINGLDKRYIDNLRFYGCTFKENIQNINIIKIIDTKFESKVEIKYRNIEDFKFINSNVDKIFDSFKSRFKKIDFNKSVFNSFAGFEEVVCGLSVDDKDLTEEEKSLFKSPESTRLSYLTVFEHVTFMDFSSFRGANFNSGLDFSKNNLKDKPNFLGVKINSLNTKRETFRIVKSSFDDAGNQIEANKFFIEEMKAYRKELKVNRGSLFERFILFSNRWISDFGGNYVLPIVWLVASIVIYTAIIYWHHSFFTEAKNTYLWHSNFDYVSIRANDFAKNFLPFSRFLTGKSGIEFVSLLFYIWFAVLIWQTIVAVKRHTQR</sequence>
<feature type="transmembrane region" description="Helical" evidence="1">
    <location>
        <begin position="489"/>
        <end position="509"/>
    </location>
</feature>
<keyword evidence="1" id="KW-0812">Transmembrane</keyword>
<keyword evidence="3" id="KW-1185">Reference proteome</keyword>
<protein>
    <recommendedName>
        <fullName evidence="4">Pentapeptide repeat-containing protein</fullName>
    </recommendedName>
</protein>
<evidence type="ECO:0000256" key="1">
    <source>
        <dbReference type="SAM" id="Phobius"/>
    </source>
</evidence>
<organism evidence="2 3">
    <name type="scientific">Psychrobacter glaciei</name>
    <dbReference type="NCBI Taxonomy" id="619771"/>
    <lineage>
        <taxon>Bacteria</taxon>
        <taxon>Pseudomonadati</taxon>
        <taxon>Pseudomonadota</taxon>
        <taxon>Gammaproteobacteria</taxon>
        <taxon>Moraxellales</taxon>
        <taxon>Moraxellaceae</taxon>
        <taxon>Psychrobacter</taxon>
    </lineage>
</organism>
<evidence type="ECO:0000313" key="2">
    <source>
        <dbReference type="EMBL" id="GHD35321.1"/>
    </source>
</evidence>
<feature type="transmembrane region" description="Helical" evidence="1">
    <location>
        <begin position="556"/>
        <end position="576"/>
    </location>
</feature>
<gene>
    <name evidence="2" type="ORF">GCM10016272_21290</name>
</gene>
<dbReference type="Proteomes" id="UP000610203">
    <property type="component" value="Unassembled WGS sequence"/>
</dbReference>
<proteinExistence type="predicted"/>
<evidence type="ECO:0000313" key="3">
    <source>
        <dbReference type="Proteomes" id="UP000610203"/>
    </source>
</evidence>
<accession>A0ABQ3GU54</accession>
<dbReference type="RefSeq" id="WP_189585681.1">
    <property type="nucleotide sequence ID" value="NZ_BMZR01000004.1"/>
</dbReference>
<keyword evidence="1" id="KW-1133">Transmembrane helix</keyword>
<evidence type="ECO:0008006" key="4">
    <source>
        <dbReference type="Google" id="ProtNLM"/>
    </source>
</evidence>
<keyword evidence="1" id="KW-0472">Membrane</keyword>
<reference evidence="3" key="1">
    <citation type="journal article" date="2019" name="Int. J. Syst. Evol. Microbiol.">
        <title>The Global Catalogue of Microorganisms (GCM) 10K type strain sequencing project: providing services to taxonomists for standard genome sequencing and annotation.</title>
        <authorList>
            <consortium name="The Broad Institute Genomics Platform"/>
            <consortium name="The Broad Institute Genome Sequencing Center for Infectious Disease"/>
            <person name="Wu L."/>
            <person name="Ma J."/>
        </authorList>
    </citation>
    <scope>NUCLEOTIDE SEQUENCE [LARGE SCALE GENOMIC DNA]</scope>
    <source>
        <strain evidence="3">KCTC 42280</strain>
    </source>
</reference>
<comment type="caution">
    <text evidence="2">The sequence shown here is derived from an EMBL/GenBank/DDBJ whole genome shotgun (WGS) entry which is preliminary data.</text>
</comment>